<dbReference type="AlphaFoldDB" id="R4YRB9"/>
<dbReference type="InterPro" id="IPR011990">
    <property type="entry name" value="TPR-like_helical_dom_sf"/>
</dbReference>
<organism evidence="1 2">
    <name type="scientific">Oleispira antarctica RB-8</name>
    <dbReference type="NCBI Taxonomy" id="698738"/>
    <lineage>
        <taxon>Bacteria</taxon>
        <taxon>Pseudomonadati</taxon>
        <taxon>Pseudomonadota</taxon>
        <taxon>Gammaproteobacteria</taxon>
        <taxon>Oceanospirillales</taxon>
        <taxon>Oceanospirillaceae</taxon>
        <taxon>Oleispira</taxon>
    </lineage>
</organism>
<evidence type="ECO:0000313" key="2">
    <source>
        <dbReference type="Proteomes" id="UP000032749"/>
    </source>
</evidence>
<accession>R4YRB9</accession>
<gene>
    <name evidence="1" type="ORF">OLEAN_C35900</name>
</gene>
<evidence type="ECO:0000313" key="1">
    <source>
        <dbReference type="EMBL" id="CCK77766.1"/>
    </source>
</evidence>
<dbReference type="KEGG" id="oai:OLEAN_C35900"/>
<dbReference type="EMBL" id="FO203512">
    <property type="protein sequence ID" value="CCK77766.1"/>
    <property type="molecule type" value="Genomic_DNA"/>
</dbReference>
<reference evidence="1 2" key="1">
    <citation type="journal article" date="2013" name="Nat. Commun.">
        <title>Genome sequence and functional genomic analysis of the oil-degrading bacterium Oleispira antarctica.</title>
        <authorList>
            <person name="Kube M."/>
            <person name="Chernikova T.N."/>
            <person name="Al-Ramahi Y."/>
            <person name="Beloqui A."/>
            <person name="Lopez-Cortez N."/>
            <person name="Guazzaroni M.E."/>
            <person name="Heipieper H.J."/>
            <person name="Klages S."/>
            <person name="Kotsyurbenko O.R."/>
            <person name="Langer I."/>
            <person name="Nechitaylo T.Y."/>
            <person name="Lunsdorf H."/>
            <person name="Fernandez M."/>
            <person name="Juarez S."/>
            <person name="Ciordia S."/>
            <person name="Singer A."/>
            <person name="Kagan O."/>
            <person name="Egorova O."/>
            <person name="Petit P.A."/>
            <person name="Stogios P."/>
            <person name="Kim Y."/>
            <person name="Tchigvintsev A."/>
            <person name="Flick R."/>
            <person name="Denaro R."/>
            <person name="Genovese M."/>
            <person name="Albar J.P."/>
            <person name="Reva O.N."/>
            <person name="Martinez-Gomariz M."/>
            <person name="Tran H."/>
            <person name="Ferrer M."/>
            <person name="Savchenko A."/>
            <person name="Yakunin A.F."/>
            <person name="Yakimov M.M."/>
            <person name="Golyshina O.V."/>
            <person name="Reinhardt R."/>
            <person name="Golyshin P.N."/>
        </authorList>
    </citation>
    <scope>NUCLEOTIDE SEQUENCE [LARGE SCALE GENOMIC DNA]</scope>
</reference>
<dbReference type="Proteomes" id="UP000032749">
    <property type="component" value="Chromosome"/>
</dbReference>
<dbReference type="STRING" id="698738.OLEAN_C35900"/>
<name>R4YRB9_OLEAN</name>
<dbReference type="PATRIC" id="fig|698738.3.peg.3737"/>
<dbReference type="SUPFAM" id="SSF81901">
    <property type="entry name" value="HCP-like"/>
    <property type="match status" value="1"/>
</dbReference>
<dbReference type="HOGENOM" id="CLU_637509_0_0_6"/>
<dbReference type="Gene3D" id="1.25.40.10">
    <property type="entry name" value="Tetratricopeptide repeat domain"/>
    <property type="match status" value="1"/>
</dbReference>
<protein>
    <submittedName>
        <fullName evidence="1">Uncharacterized protein</fullName>
    </submittedName>
</protein>
<proteinExistence type="predicted"/>
<keyword evidence="2" id="KW-1185">Reference proteome</keyword>
<dbReference type="OrthoDB" id="6466104at2"/>
<sequence length="430" mass="48966">MRALFISTIFFFCMNAFSDSKYQSFTQLNDKESSEVRIQSEYKSQRLLKPPSNDYLPLNPSTQLLFDRCKESHTMLVFTQDINSLITACDKAHKAGAADAAFLIGESLLSAQWTSPDYNTAFDYLEQSSEKGSRSAKRYLIAAYQNPRFPINNSSQAYELAKELALLGEKWDIMTFSAMQAMGKDKEEAMRGYNTILELTKEGFHNVYNLSVLIKIFNGPLQDLEYAENLLNKSYKKEFYQISFTKVMYSIMQNDLLSARNQLEECYLVSSACAMTYVRFLSLGIAGDKDLQSAVDVLDYVLERSGTEFANDYAWARSTANEKPLFNPMAAQKAISNIPEYKKDLSFVIDTIAANYAAKGNFKKAIELQQKTLDSLQGKGLGLVYERMLDRLEAYKNNDRWNSHNDMKSYMKKLKNIHNLTHLDAEIAGL</sequence>